<name>A0A9P3ULS3_LYOSH</name>
<comment type="caution">
    <text evidence="1">The sequence shown here is derived from an EMBL/GenBank/DDBJ whole genome shotgun (WGS) entry which is preliminary data.</text>
</comment>
<sequence length="502" mass="56326">MPQTTLLDLPHDILLAISEEFDEQSLQCFIATCRTLREAAQPTVIQRHILHLQDLVDGGSLSFSGRGTVKDLFDREDLRAFRLLLEHLGDVGSVDIFPLQRDHLPWDPLPPGPPPPVHVPPPMREPNTGWMYLLADILNVAVSKPQANVTVGQGSGWKSLGRPFEYECAGVPLTPCFPRAHRPARERCPRCSRRRDGRAHQCDETIAGAPLERIPRHCPPFDVVLPHPRCSLLEAFHIHASILLELPFFHWTLHVLHEAPIQTLSFSSIALTHYDWEYILSSITIPTLSHLSFGASEIAFPDMEDFISRHPSITTLDLSEGLAIGHLKPFSSQELLPNLTRLVANPEYLAHFLEPPSAHPSLRSIGMTSEYGLVVQPYDFHQFEPVLRHIARRTRDIALTLSILSQPGLDEWLAALHTRLETGQIGGVCNVIWLEIFIATPPTQSVLEGLVDLVRVFPSVKDLLLGAAFWDPEFEPERIKGNIWNCCIGLQTIDGEYRPLSQ</sequence>
<dbReference type="OrthoDB" id="3071324at2759"/>
<organism evidence="1 2">
    <name type="scientific">Lyophyllum shimeji</name>
    <name type="common">Hon-shimeji</name>
    <name type="synonym">Tricholoma shimeji</name>
    <dbReference type="NCBI Taxonomy" id="47721"/>
    <lineage>
        <taxon>Eukaryota</taxon>
        <taxon>Fungi</taxon>
        <taxon>Dikarya</taxon>
        <taxon>Basidiomycota</taxon>
        <taxon>Agaricomycotina</taxon>
        <taxon>Agaricomycetes</taxon>
        <taxon>Agaricomycetidae</taxon>
        <taxon>Agaricales</taxon>
        <taxon>Tricholomatineae</taxon>
        <taxon>Lyophyllaceae</taxon>
        <taxon>Lyophyllum</taxon>
    </lineage>
</organism>
<dbReference type="EMBL" id="BRPK01000007">
    <property type="protein sequence ID" value="GLB39609.1"/>
    <property type="molecule type" value="Genomic_DNA"/>
</dbReference>
<evidence type="ECO:0000313" key="1">
    <source>
        <dbReference type="EMBL" id="GLB39609.1"/>
    </source>
</evidence>
<keyword evidence="2" id="KW-1185">Reference proteome</keyword>
<dbReference type="Proteomes" id="UP001063166">
    <property type="component" value="Unassembled WGS sequence"/>
</dbReference>
<gene>
    <name evidence="1" type="ORF">LshimejAT787_0701190</name>
</gene>
<protein>
    <recommendedName>
        <fullName evidence="3">F-box domain-containing protein</fullName>
    </recommendedName>
</protein>
<proteinExistence type="predicted"/>
<accession>A0A9P3ULS3</accession>
<dbReference type="AlphaFoldDB" id="A0A9P3ULS3"/>
<reference evidence="1" key="1">
    <citation type="submission" date="2022-07" db="EMBL/GenBank/DDBJ databases">
        <title>The genome of Lyophyllum shimeji provides insight into the initial evolution of ectomycorrhizal fungal genome.</title>
        <authorList>
            <person name="Kobayashi Y."/>
            <person name="Shibata T."/>
            <person name="Hirakawa H."/>
            <person name="Shigenobu S."/>
            <person name="Nishiyama T."/>
            <person name="Yamada A."/>
            <person name="Hasebe M."/>
            <person name="Kawaguchi M."/>
        </authorList>
    </citation>
    <scope>NUCLEOTIDE SEQUENCE</scope>
    <source>
        <strain evidence="1">AT787</strain>
    </source>
</reference>
<evidence type="ECO:0008006" key="3">
    <source>
        <dbReference type="Google" id="ProtNLM"/>
    </source>
</evidence>
<evidence type="ECO:0000313" key="2">
    <source>
        <dbReference type="Proteomes" id="UP001063166"/>
    </source>
</evidence>